<proteinExistence type="inferred from homology"/>
<comment type="caution">
    <text evidence="5">The sequence shown here is derived from an EMBL/GenBank/DDBJ whole genome shotgun (WGS) entry which is preliminary data.</text>
</comment>
<dbReference type="Proteomes" id="UP000182660">
    <property type="component" value="Unassembled WGS sequence"/>
</dbReference>
<evidence type="ECO:0000259" key="4">
    <source>
        <dbReference type="Pfam" id="PF03135"/>
    </source>
</evidence>
<dbReference type="InterPro" id="IPR018145">
    <property type="entry name" value="CagE_TrbE_VirB_cntrl_dom"/>
</dbReference>
<dbReference type="EMBL" id="FPLJ01000092">
    <property type="protein sequence ID" value="SGZ00245.1"/>
    <property type="molecule type" value="Genomic_DNA"/>
</dbReference>
<evidence type="ECO:0000313" key="6">
    <source>
        <dbReference type="Proteomes" id="UP000182660"/>
    </source>
</evidence>
<comment type="similarity">
    <text evidence="1">Belongs to the TrbE/VirB4 family.</text>
</comment>
<dbReference type="InterPro" id="IPR027417">
    <property type="entry name" value="P-loop_NTPase"/>
</dbReference>
<keyword evidence="3" id="KW-0067">ATP-binding</keyword>
<dbReference type="Gene3D" id="3.40.50.300">
    <property type="entry name" value="P-loop containing nucleotide triphosphate hydrolases"/>
    <property type="match status" value="2"/>
</dbReference>
<evidence type="ECO:0000256" key="1">
    <source>
        <dbReference type="ARBA" id="ARBA00006512"/>
    </source>
</evidence>
<accession>A0ABY1HM36</accession>
<dbReference type="InterPro" id="IPR051162">
    <property type="entry name" value="T4SS_component"/>
</dbReference>
<sequence>MFKTATYRSPSMGFSDLLNYAILADDGVILNKDGSLLAGFKFAGNDVSSSTVAQRNDLMNRINKALCSFGTGWMVHVEAVRDQTPNYLNTDTAAFIHPVFAMIDEERKDYYQRVSTRYDSDYYLFLTYMPPNKGKSIMTNLMFEQNGNVKQGFSKHLNDFKSKLREMESNLKSYLQIQRLNAYQKDKHSPLYYCHLLEALNHIISGRAQPMQLPFCPTGLDTLLGLHDFWTGLNPKIDDQLLMAISINDFPDSSTPNMLYHLDKLGMEYRWSTRFSFFDATDAQKALNKEQKKWKQQIISFKDMVMNNPAPKINVDAQRMFQQYSAAVDQIKINGVQYGHYTSTIIIRCNTQQALDDKAERVINTIKHLGFNAMIETVNSVDAFLGSLPADSLHNVRRPLVSTLNLAAMLPLSALWTGRITNPCKLYPKDSPAIMQCAAEGNAPFWLNLHHSDLGHTLVFGPPGMGKSTLLTTLVSQALRYPNCQHFIMDKDYSAYAISQCGGIHYDICKDPNISFAPLSKLREDFEWTTEYVIKLLALQGLHVTPRQKNEVIATLKELSETPNLEHITLNEYVNVADIEIAEALKYYTIGSAGALINNPSDSFKNAALQVFEIGELMGRGEQELLPVLLYLFRQIELSLDGNPAFLWIDEAWVALKHPVFRAMIEEWLRVLRKKNCVVALFTQSLGEVLNSDIFELLMTACPTKIYLPNYEAGNDLIKPIYKKFGLNDRQIDIIKNSEPKREYYITQPEGNRLFNLNLGELTLAFVAKSSKLDIKAVREHVNQYGDEWYQHWLVTCGVIDEQTRSSA</sequence>
<reference evidence="5 6" key="1">
    <citation type="submission" date="2016-11" db="EMBL/GenBank/DDBJ databases">
        <authorList>
            <person name="Klemetsen T."/>
        </authorList>
    </citation>
    <scope>NUCLEOTIDE SEQUENCE [LARGE SCALE GENOMIC DNA]</scope>
    <source>
        <strain evidence="5">MT 2528</strain>
    </source>
</reference>
<dbReference type="PANTHER" id="PTHR30121:SF12">
    <property type="entry name" value="TYPE IV SECRETION SYSTEM PROTEIN CAGE"/>
    <property type="match status" value="1"/>
</dbReference>
<organism evidence="5 6">
    <name type="scientific">Moritella viscosa</name>
    <dbReference type="NCBI Taxonomy" id="80854"/>
    <lineage>
        <taxon>Bacteria</taxon>
        <taxon>Pseudomonadati</taxon>
        <taxon>Pseudomonadota</taxon>
        <taxon>Gammaproteobacteria</taxon>
        <taxon>Alteromonadales</taxon>
        <taxon>Moritellaceae</taxon>
        <taxon>Moritella</taxon>
    </lineage>
</organism>
<dbReference type="RefSeq" id="WP_075532013.1">
    <property type="nucleotide sequence ID" value="NZ_CAWRCN010000151.1"/>
</dbReference>
<dbReference type="Pfam" id="PF03135">
    <property type="entry name" value="CagE_TrbE_VirB"/>
    <property type="match status" value="1"/>
</dbReference>
<dbReference type="SUPFAM" id="SSF52540">
    <property type="entry name" value="P-loop containing nucleoside triphosphate hydrolases"/>
    <property type="match status" value="1"/>
</dbReference>
<feature type="domain" description="CagE TrbE VirB component of type IV transporter system central" evidence="4">
    <location>
        <begin position="190"/>
        <end position="397"/>
    </location>
</feature>
<evidence type="ECO:0000313" key="5">
    <source>
        <dbReference type="EMBL" id="SGZ00245.1"/>
    </source>
</evidence>
<evidence type="ECO:0000256" key="3">
    <source>
        <dbReference type="ARBA" id="ARBA00022840"/>
    </source>
</evidence>
<name>A0ABY1HM36_9GAMM</name>
<protein>
    <submittedName>
        <fullName evidence="5">CagE TrbE VirB component of type IV transporter system</fullName>
    </submittedName>
</protein>
<keyword evidence="2" id="KW-0547">Nucleotide-binding</keyword>
<keyword evidence="6" id="KW-1185">Reference proteome</keyword>
<gene>
    <name evidence="5" type="ORF">MT2528_3996</name>
</gene>
<evidence type="ECO:0000256" key="2">
    <source>
        <dbReference type="ARBA" id="ARBA00022741"/>
    </source>
</evidence>
<dbReference type="PANTHER" id="PTHR30121">
    <property type="entry name" value="UNCHARACTERIZED PROTEIN YJGR-RELATED"/>
    <property type="match status" value="1"/>
</dbReference>